<feature type="transmembrane region" description="Helical" evidence="6">
    <location>
        <begin position="68"/>
        <end position="88"/>
    </location>
</feature>
<proteinExistence type="predicted"/>
<keyword evidence="4 6" id="KW-1133">Transmembrane helix</keyword>
<feature type="transmembrane region" description="Helical" evidence="6">
    <location>
        <begin position="204"/>
        <end position="225"/>
    </location>
</feature>
<feature type="transmembrane region" description="Helical" evidence="6">
    <location>
        <begin position="144"/>
        <end position="163"/>
    </location>
</feature>
<evidence type="ECO:0000256" key="3">
    <source>
        <dbReference type="ARBA" id="ARBA00022692"/>
    </source>
</evidence>
<dbReference type="OrthoDB" id="2985014at2759"/>
<gene>
    <name evidence="7" type="ORF">DAEQUDRAFT_149075</name>
</gene>
<dbReference type="Gene3D" id="1.20.1250.20">
    <property type="entry name" value="MFS general substrate transporter like domains"/>
    <property type="match status" value="1"/>
</dbReference>
<evidence type="ECO:0000313" key="7">
    <source>
        <dbReference type="EMBL" id="KZT63331.1"/>
    </source>
</evidence>
<protein>
    <submittedName>
        <fullName evidence="7">MFS general substrate transporter</fullName>
    </submittedName>
</protein>
<keyword evidence="2" id="KW-0813">Transport</keyword>
<feature type="transmembrane region" description="Helical" evidence="6">
    <location>
        <begin position="169"/>
        <end position="192"/>
    </location>
</feature>
<evidence type="ECO:0000256" key="2">
    <source>
        <dbReference type="ARBA" id="ARBA00022448"/>
    </source>
</evidence>
<dbReference type="SUPFAM" id="SSF103473">
    <property type="entry name" value="MFS general substrate transporter"/>
    <property type="match status" value="1"/>
</dbReference>
<dbReference type="FunFam" id="1.20.1250.20:FF:000013">
    <property type="entry name" value="MFS general substrate transporter"/>
    <property type="match status" value="1"/>
</dbReference>
<dbReference type="InterPro" id="IPR036259">
    <property type="entry name" value="MFS_trans_sf"/>
</dbReference>
<keyword evidence="8" id="KW-1185">Reference proteome</keyword>
<evidence type="ECO:0000256" key="4">
    <source>
        <dbReference type="ARBA" id="ARBA00022989"/>
    </source>
</evidence>
<organism evidence="7 8">
    <name type="scientific">Daedalea quercina L-15889</name>
    <dbReference type="NCBI Taxonomy" id="1314783"/>
    <lineage>
        <taxon>Eukaryota</taxon>
        <taxon>Fungi</taxon>
        <taxon>Dikarya</taxon>
        <taxon>Basidiomycota</taxon>
        <taxon>Agaricomycotina</taxon>
        <taxon>Agaricomycetes</taxon>
        <taxon>Polyporales</taxon>
        <taxon>Fomitopsis</taxon>
    </lineage>
</organism>
<dbReference type="PANTHER" id="PTHR43791:SF18">
    <property type="entry name" value="NICOTINIC ACID TRANSPORTER TNA1, PUTATIVE (AFU_ORTHOLOGUE AFUA_3G03820)-RELATED"/>
    <property type="match status" value="1"/>
</dbReference>
<keyword evidence="5 6" id="KW-0472">Membrane</keyword>
<dbReference type="Proteomes" id="UP000076727">
    <property type="component" value="Unassembled WGS sequence"/>
</dbReference>
<sequence length="294" mass="32861">MTTVVVGTIAFSILVDFPETATFITDQERAFIAWTKSVDNMAVGEEEHLETRHVIAVLSDWQIWMQIVLYWCICAPLNGITLFLPSIISSFGYDTAISQLLTVPPYICASKWQRLRYEFPIVTFTTAIGLVVFALWSDHIKMRSPFIFAGLLISLVGFAINISDAPIGVKYFGTFFCVTGSYAAFPGVVAWLGNNLAGQYKRAIGMALQMGLGNMNGILASNLYLSSEAPRYIRGHGLEIMFLCVGLTVLPFVVSLYRHVNGRRAEEVEKGVVNHSEEQLRHMGDRSPHFRYML</sequence>
<feature type="transmembrane region" description="Helical" evidence="6">
    <location>
        <begin position="237"/>
        <end position="257"/>
    </location>
</feature>
<reference evidence="7 8" key="1">
    <citation type="journal article" date="2016" name="Mol. Biol. Evol.">
        <title>Comparative Genomics of Early-Diverging Mushroom-Forming Fungi Provides Insights into the Origins of Lignocellulose Decay Capabilities.</title>
        <authorList>
            <person name="Nagy L.G."/>
            <person name="Riley R."/>
            <person name="Tritt A."/>
            <person name="Adam C."/>
            <person name="Daum C."/>
            <person name="Floudas D."/>
            <person name="Sun H."/>
            <person name="Yadav J.S."/>
            <person name="Pangilinan J."/>
            <person name="Larsson K.H."/>
            <person name="Matsuura K."/>
            <person name="Barry K."/>
            <person name="Labutti K."/>
            <person name="Kuo R."/>
            <person name="Ohm R.A."/>
            <person name="Bhattacharya S.S."/>
            <person name="Shirouzu T."/>
            <person name="Yoshinaga Y."/>
            <person name="Martin F.M."/>
            <person name="Grigoriev I.V."/>
            <person name="Hibbett D.S."/>
        </authorList>
    </citation>
    <scope>NUCLEOTIDE SEQUENCE [LARGE SCALE GENOMIC DNA]</scope>
    <source>
        <strain evidence="7 8">L-15889</strain>
    </source>
</reference>
<evidence type="ECO:0000313" key="8">
    <source>
        <dbReference type="Proteomes" id="UP000076727"/>
    </source>
</evidence>
<evidence type="ECO:0000256" key="5">
    <source>
        <dbReference type="ARBA" id="ARBA00023136"/>
    </source>
</evidence>
<dbReference type="EMBL" id="KV429196">
    <property type="protein sequence ID" value="KZT63331.1"/>
    <property type="molecule type" value="Genomic_DNA"/>
</dbReference>
<evidence type="ECO:0000256" key="6">
    <source>
        <dbReference type="SAM" id="Phobius"/>
    </source>
</evidence>
<dbReference type="GO" id="GO:0016020">
    <property type="term" value="C:membrane"/>
    <property type="evidence" value="ECO:0007669"/>
    <property type="project" value="UniProtKB-SubCell"/>
</dbReference>
<keyword evidence="3 6" id="KW-0812">Transmembrane</keyword>
<name>A0A165KML0_9APHY</name>
<evidence type="ECO:0000256" key="1">
    <source>
        <dbReference type="ARBA" id="ARBA00004141"/>
    </source>
</evidence>
<dbReference type="GO" id="GO:0022857">
    <property type="term" value="F:transmembrane transporter activity"/>
    <property type="evidence" value="ECO:0007669"/>
    <property type="project" value="TreeGrafter"/>
</dbReference>
<dbReference type="PANTHER" id="PTHR43791">
    <property type="entry name" value="PERMEASE-RELATED"/>
    <property type="match status" value="1"/>
</dbReference>
<accession>A0A165KML0</accession>
<dbReference type="AlphaFoldDB" id="A0A165KML0"/>
<comment type="subcellular location">
    <subcellularLocation>
        <location evidence="1">Membrane</location>
        <topology evidence="1">Multi-pass membrane protein</topology>
    </subcellularLocation>
</comment>
<dbReference type="STRING" id="1314783.A0A165KML0"/>
<feature type="transmembrane region" description="Helical" evidence="6">
    <location>
        <begin position="119"/>
        <end position="137"/>
    </location>
</feature>